<dbReference type="EMBL" id="QLYX01000011">
    <property type="protein sequence ID" value="RAY12923.1"/>
    <property type="molecule type" value="Genomic_DNA"/>
</dbReference>
<evidence type="ECO:0000256" key="1">
    <source>
        <dbReference type="SAM" id="MobiDB-lite"/>
    </source>
</evidence>
<evidence type="ECO:0008006" key="4">
    <source>
        <dbReference type="Google" id="ProtNLM"/>
    </source>
</evidence>
<protein>
    <recommendedName>
        <fullName evidence="4">Guanylate cyclase domain-containing protein</fullName>
    </recommendedName>
</protein>
<comment type="caution">
    <text evidence="2">The sequence shown here is derived from an EMBL/GenBank/DDBJ whole genome shotgun (WGS) entry which is preliminary data.</text>
</comment>
<sequence>MAFHDPDTWPPASPQPAAPASSPLHRAMFAIDITGFGRRNTSVHLHLRAALYRIVTDALTAIGVPFATCHHEDRGDGLLVIAPASVSAELFLGPLPAHLHAGLRRHNRLSSPPAQMQLRAGVNAGYVHIDDHGACGRALIHLYRLLDAPLFKSILKEHPTDLGLITSHYLYQELIDDNPGPLDPGAFTQIAITAKETYAPAWIWLAPAAPAPRQPGALAADGGPPPFHAVRTPGSGLRSGRALGD</sequence>
<dbReference type="Proteomes" id="UP000251891">
    <property type="component" value="Unassembled WGS sequence"/>
</dbReference>
<proteinExistence type="predicted"/>
<dbReference type="AlphaFoldDB" id="A0A365H3X4"/>
<reference evidence="2 3" key="1">
    <citation type="submission" date="2018-06" db="EMBL/GenBank/DDBJ databases">
        <title>Actinomadura craniellae sp. nov. isolated from marine sponge Craniella sp.</title>
        <authorList>
            <person name="Li L."/>
            <person name="Xu Q.H."/>
            <person name="Lin H.W."/>
            <person name="Lu Y.H."/>
        </authorList>
    </citation>
    <scope>NUCLEOTIDE SEQUENCE [LARGE SCALE GENOMIC DNA]</scope>
    <source>
        <strain evidence="2 3">LHW63021</strain>
    </source>
</reference>
<gene>
    <name evidence="2" type="ORF">DPM19_23220</name>
</gene>
<evidence type="ECO:0000313" key="2">
    <source>
        <dbReference type="EMBL" id="RAY12923.1"/>
    </source>
</evidence>
<feature type="region of interest" description="Disordered" evidence="1">
    <location>
        <begin position="1"/>
        <end position="21"/>
    </location>
</feature>
<feature type="compositionally biased region" description="Pro residues" evidence="1">
    <location>
        <begin position="8"/>
        <end position="17"/>
    </location>
</feature>
<organism evidence="2 3">
    <name type="scientific">Actinomadura craniellae</name>
    <dbReference type="NCBI Taxonomy" id="2231787"/>
    <lineage>
        <taxon>Bacteria</taxon>
        <taxon>Bacillati</taxon>
        <taxon>Actinomycetota</taxon>
        <taxon>Actinomycetes</taxon>
        <taxon>Streptosporangiales</taxon>
        <taxon>Thermomonosporaceae</taxon>
        <taxon>Actinomadura</taxon>
    </lineage>
</organism>
<evidence type="ECO:0000313" key="3">
    <source>
        <dbReference type="Proteomes" id="UP000251891"/>
    </source>
</evidence>
<feature type="region of interest" description="Disordered" evidence="1">
    <location>
        <begin position="214"/>
        <end position="245"/>
    </location>
</feature>
<accession>A0A365H3X4</accession>
<keyword evidence="3" id="KW-1185">Reference proteome</keyword>
<name>A0A365H3X4_9ACTN</name>
<dbReference type="RefSeq" id="WP_111870111.1">
    <property type="nucleotide sequence ID" value="NZ_QLYX01000011.1"/>
</dbReference>
<dbReference type="OrthoDB" id="3482507at2"/>